<dbReference type="OrthoDB" id="7492888at2759"/>
<proteinExistence type="predicted"/>
<dbReference type="InterPro" id="IPR011333">
    <property type="entry name" value="SKP1/BTB/POZ_sf"/>
</dbReference>
<dbReference type="CDD" id="cd18186">
    <property type="entry name" value="BTB_POZ_ZBTB_KLHL-like"/>
    <property type="match status" value="2"/>
</dbReference>
<dbReference type="Pfam" id="PF00651">
    <property type="entry name" value="BTB"/>
    <property type="match status" value="2"/>
</dbReference>
<dbReference type="SUPFAM" id="SSF54695">
    <property type="entry name" value="POZ domain"/>
    <property type="match status" value="2"/>
</dbReference>
<evidence type="ECO:0000259" key="1">
    <source>
        <dbReference type="PROSITE" id="PS50097"/>
    </source>
</evidence>
<dbReference type="STRING" id="568069.A0A1J1IEX0"/>
<protein>
    <submittedName>
        <fullName evidence="2">CLUMA_CG012003, isoform A</fullName>
    </submittedName>
</protein>
<organism evidence="2 3">
    <name type="scientific">Clunio marinus</name>
    <dbReference type="NCBI Taxonomy" id="568069"/>
    <lineage>
        <taxon>Eukaryota</taxon>
        <taxon>Metazoa</taxon>
        <taxon>Ecdysozoa</taxon>
        <taxon>Arthropoda</taxon>
        <taxon>Hexapoda</taxon>
        <taxon>Insecta</taxon>
        <taxon>Pterygota</taxon>
        <taxon>Neoptera</taxon>
        <taxon>Endopterygota</taxon>
        <taxon>Diptera</taxon>
        <taxon>Nematocera</taxon>
        <taxon>Chironomoidea</taxon>
        <taxon>Chironomidae</taxon>
        <taxon>Clunio</taxon>
    </lineage>
</organism>
<dbReference type="PANTHER" id="PTHR24413">
    <property type="entry name" value="SPECKLE-TYPE POZ PROTEIN"/>
    <property type="match status" value="1"/>
</dbReference>
<evidence type="ECO:0000313" key="2">
    <source>
        <dbReference type="EMBL" id="CRK98815.1"/>
    </source>
</evidence>
<feature type="domain" description="BTB" evidence="1">
    <location>
        <begin position="604"/>
        <end position="671"/>
    </location>
</feature>
<dbReference type="PROSITE" id="PS50097">
    <property type="entry name" value="BTB"/>
    <property type="match status" value="2"/>
</dbReference>
<dbReference type="AlphaFoldDB" id="A0A1J1IEX0"/>
<sequence>MTSIESLLALDDKDKHIYEVKVSLVVEKIGDRYPQYFQEEFIVGALNKPKTKGFLLAESNPRKVGNIYVSCIALTVALDAPHNPEREHLVKFDVGATSNSIHNIRNVIFFKDYFIFKRAVKETMTHFTDMPNTSQMIITATVTVIENRRPAKIDCNEFEDLISENKARALSALEELYLDQETSDFTFIVGDATFPVHKAILSSRSSVFKKMFTGSFLEKSSQSQKVSDVSVEAFGEMLRFLYTCKIQNLDYVDELLAIAHRYQLTKLQKNCEFHMMNNIDDTNAYNVFQLSHRYRCSIELKQKSFKVLKSVSTTMKIFLFILPSFITIVFSFSNIDEVANQSTRQQEAIADILSHFPSLKDEIHKIVDLIIKSKVFENIENDFPQVFKLSRKAEKLVDLRSKLNFCEPDCEKDVLNDYDDLIMTSIESLLALDDKDKRIYEVKVSRVLKNLSNGYSESFKEEFIVGALNKQITKGFLLVKSTRHHSGYNYYRSVISVTVVINAPHNPKRERLVKFDVRATSDNIDNINDKKFFKDYFKFNGSIEETKADFADMPNTSEMIITATITVFEKRLSYCYEFEEDLISGNKARTLSALEELYLDQETSDFTFIVGDATFPVHKAILSSRSPVFKKMFTGSFLENSSQSQKVSDVSVEAFGEMLRFLYTCKIQNLDYVDELLAIAHRYQLTDLQKTCEFHIMNNIDDMNAYDVFQLCHRYHCSIELKQKSFKVLNSSQFHKLNLKIPDKFLNQPEKVRDAYEAKNHIEKIFLGLNEAVINCADDNKNDGSKASN</sequence>
<accession>A0A1J1IEX0</accession>
<keyword evidence="3" id="KW-1185">Reference proteome</keyword>
<dbReference type="SMART" id="SM00225">
    <property type="entry name" value="BTB"/>
    <property type="match status" value="2"/>
</dbReference>
<dbReference type="Gene3D" id="3.30.710.10">
    <property type="entry name" value="Potassium Channel Kv1.1, Chain A"/>
    <property type="match status" value="2"/>
</dbReference>
<reference evidence="2 3" key="1">
    <citation type="submission" date="2015-04" db="EMBL/GenBank/DDBJ databases">
        <authorList>
            <person name="Syromyatnikov M.Y."/>
            <person name="Popov V.N."/>
        </authorList>
    </citation>
    <scope>NUCLEOTIDE SEQUENCE [LARGE SCALE GENOMIC DNA]</scope>
</reference>
<feature type="domain" description="BTB" evidence="1">
    <location>
        <begin position="183"/>
        <end position="250"/>
    </location>
</feature>
<name>A0A1J1IEX0_9DIPT</name>
<evidence type="ECO:0000313" key="3">
    <source>
        <dbReference type="Proteomes" id="UP000183832"/>
    </source>
</evidence>
<dbReference type="EMBL" id="CVRI01000048">
    <property type="protein sequence ID" value="CRK98815.1"/>
    <property type="molecule type" value="Genomic_DNA"/>
</dbReference>
<gene>
    <name evidence="2" type="ORF">CLUMA_CG012003</name>
</gene>
<dbReference type="InterPro" id="IPR000210">
    <property type="entry name" value="BTB/POZ_dom"/>
</dbReference>
<dbReference type="Proteomes" id="UP000183832">
    <property type="component" value="Unassembled WGS sequence"/>
</dbReference>